<evidence type="ECO:0000313" key="3">
    <source>
        <dbReference type="EMBL" id="KAK9718349.1"/>
    </source>
</evidence>
<evidence type="ECO:0000256" key="1">
    <source>
        <dbReference type="SAM" id="MobiDB-lite"/>
    </source>
</evidence>
<dbReference type="InterPro" id="IPR013607">
    <property type="entry name" value="Phospholipase_A2-like"/>
</dbReference>
<feature type="domain" description="Phospholipase A2-like" evidence="2">
    <location>
        <begin position="18"/>
        <end position="59"/>
    </location>
</feature>
<dbReference type="GO" id="GO:0005198">
    <property type="term" value="F:structural molecule activity"/>
    <property type="evidence" value="ECO:0007669"/>
    <property type="project" value="InterPro"/>
</dbReference>
<accession>A0AAW1KI76</accession>
<dbReference type="InterPro" id="IPR016184">
    <property type="entry name" value="Capsid/spike_ssDNA_virus"/>
</dbReference>
<proteinExistence type="predicted"/>
<protein>
    <submittedName>
        <fullName evidence="3">Capsid protein VP4</fullName>
    </submittedName>
</protein>
<dbReference type="Proteomes" id="UP001458880">
    <property type="component" value="Unassembled WGS sequence"/>
</dbReference>
<gene>
    <name evidence="3" type="ORF">QE152_g23224</name>
</gene>
<evidence type="ECO:0000259" key="2">
    <source>
        <dbReference type="Pfam" id="PF08398"/>
    </source>
</evidence>
<dbReference type="Pfam" id="PF08398">
    <property type="entry name" value="Phospholip_A2_4"/>
    <property type="match status" value="1"/>
</dbReference>
<organism evidence="3 4">
    <name type="scientific">Popillia japonica</name>
    <name type="common">Japanese beetle</name>
    <dbReference type="NCBI Taxonomy" id="7064"/>
    <lineage>
        <taxon>Eukaryota</taxon>
        <taxon>Metazoa</taxon>
        <taxon>Ecdysozoa</taxon>
        <taxon>Arthropoda</taxon>
        <taxon>Hexapoda</taxon>
        <taxon>Insecta</taxon>
        <taxon>Pterygota</taxon>
        <taxon>Neoptera</taxon>
        <taxon>Endopterygota</taxon>
        <taxon>Coleoptera</taxon>
        <taxon>Polyphaga</taxon>
        <taxon>Scarabaeiformia</taxon>
        <taxon>Scarabaeidae</taxon>
        <taxon>Rutelinae</taxon>
        <taxon>Popillia</taxon>
    </lineage>
</organism>
<evidence type="ECO:0000313" key="4">
    <source>
        <dbReference type="Proteomes" id="UP001458880"/>
    </source>
</evidence>
<reference evidence="3 4" key="1">
    <citation type="journal article" date="2024" name="BMC Genomics">
        <title>De novo assembly and annotation of Popillia japonica's genome with initial clues to its potential as an invasive pest.</title>
        <authorList>
            <person name="Cucini C."/>
            <person name="Boschi S."/>
            <person name="Funari R."/>
            <person name="Cardaioli E."/>
            <person name="Iannotti N."/>
            <person name="Marturano G."/>
            <person name="Paoli F."/>
            <person name="Bruttini M."/>
            <person name="Carapelli A."/>
            <person name="Frati F."/>
            <person name="Nardi F."/>
        </authorList>
    </citation>
    <scope>NUCLEOTIDE SEQUENCE [LARGE SCALE GENOMIC DNA]</scope>
    <source>
        <strain evidence="3">DMR45628</strain>
    </source>
</reference>
<comment type="caution">
    <text evidence="3">The sequence shown here is derived from an EMBL/GenBank/DDBJ whole genome shotgun (WGS) entry which is preliminary data.</text>
</comment>
<dbReference type="SUPFAM" id="SSF88645">
    <property type="entry name" value="ssDNA viruses"/>
    <property type="match status" value="1"/>
</dbReference>
<sequence length="600" mass="66239">MPHSRLPTSARAMPEFLYPGHNYLGPGNVRDHGEPVDNADEIAREHDFAYSAARREEDIYRADWQAIKKFSGDFINTGNIADVVGIVGLGAKTIVERPLGTVLYGMPKGKDRGYDVPWGYNRRGEPFYNRGMKVWKDKYKKRSASAGPSERNDEGAGPSSSPQQPKRSRRASESVEREEEEVDVAMDMDVQADAPAAGPVNAPQSVGSSGAGIGSVVHNELSGGGVIRFRRRRLFNSWANEYVAKVSEKENHSSVLLPLAVVPVELLMFYISPAEYARLPLSSRVQEVRVTVTPVGSKVCFSTNEAATKWTNSTQTMFGMSAYGLNKTGFSSNAKISTRNATKVMKPTGFEACDAKQHWEARLWGDPDKLEEFASTLGVMRSLPWYATWAVPGSERLKTYYPDMSKHVDVWEYQGMIGQPIKYSYKPRNGIIKQFSFIDVNRDTDNTNYKYMTGASTSIVESNINGKGILNAGVRSVNINAKPSDYSSKLIECYGTLVMGQIPTATFIQPSLHVGLQSVQSNAPDDGGVAPEFVNASAIWQIDTEIIISHDNDCLYSSTAASSYGRNGQFDFIVTGSDSAPNYYDNYHTFNVICNDVEKK</sequence>
<dbReference type="InterPro" id="IPR003433">
    <property type="entry name" value="Capsid_VP4_densovirus"/>
</dbReference>
<dbReference type="AlphaFoldDB" id="A0AAW1KI76"/>
<name>A0AAW1KI76_POPJA</name>
<feature type="region of interest" description="Disordered" evidence="1">
    <location>
        <begin position="139"/>
        <end position="183"/>
    </location>
</feature>
<dbReference type="EMBL" id="JASPKY010000229">
    <property type="protein sequence ID" value="KAK9718349.1"/>
    <property type="molecule type" value="Genomic_DNA"/>
</dbReference>
<dbReference type="Pfam" id="PF02336">
    <property type="entry name" value="Denso_VP4"/>
    <property type="match status" value="1"/>
</dbReference>
<keyword evidence="4" id="KW-1185">Reference proteome</keyword>